<dbReference type="EMBL" id="JAVDYD010000001">
    <property type="protein sequence ID" value="MDR7336859.1"/>
    <property type="molecule type" value="Genomic_DNA"/>
</dbReference>
<dbReference type="InterPro" id="IPR027910">
    <property type="entry name" value="YdiL_sf"/>
</dbReference>
<accession>A0ABU2AI20</accession>
<dbReference type="RefSeq" id="WP_310283885.1">
    <property type="nucleotide sequence ID" value="NZ_BAAAOM010000002.1"/>
</dbReference>
<reference evidence="1 2" key="1">
    <citation type="submission" date="2023-07" db="EMBL/GenBank/DDBJ databases">
        <title>Sequencing the genomes of 1000 actinobacteria strains.</title>
        <authorList>
            <person name="Klenk H.-P."/>
        </authorList>
    </citation>
    <scope>NUCLEOTIDE SEQUENCE [LARGE SCALE GENOMIC DNA]</scope>
    <source>
        <strain evidence="1 2">DSM 44724</strain>
    </source>
</reference>
<dbReference type="InterPro" id="IPR001387">
    <property type="entry name" value="Cro/C1-type_HTH"/>
</dbReference>
<evidence type="ECO:0000313" key="2">
    <source>
        <dbReference type="Proteomes" id="UP001183604"/>
    </source>
</evidence>
<dbReference type="Proteomes" id="UP001183604">
    <property type="component" value="Unassembled WGS sequence"/>
</dbReference>
<dbReference type="Gene3D" id="1.10.3100.10">
    <property type="entry name" value="Putative cytoplasmic protein"/>
    <property type="match status" value="1"/>
</dbReference>
<proteinExistence type="predicted"/>
<evidence type="ECO:0000313" key="1">
    <source>
        <dbReference type="EMBL" id="MDR7336859.1"/>
    </source>
</evidence>
<keyword evidence="2" id="KW-1185">Reference proteome</keyword>
<name>A0ABU2AI20_9ACTN</name>
<dbReference type="CDD" id="cd00093">
    <property type="entry name" value="HTH_XRE"/>
    <property type="match status" value="1"/>
</dbReference>
<comment type="caution">
    <text evidence="1">The sequence shown here is derived from an EMBL/GenBank/DDBJ whole genome shotgun (WGS) entry which is preliminary data.</text>
</comment>
<organism evidence="1 2">
    <name type="scientific">Glycomyces lechevalierae</name>
    <dbReference type="NCBI Taxonomy" id="256034"/>
    <lineage>
        <taxon>Bacteria</taxon>
        <taxon>Bacillati</taxon>
        <taxon>Actinomycetota</taxon>
        <taxon>Actinomycetes</taxon>
        <taxon>Glycomycetales</taxon>
        <taxon>Glycomycetaceae</taxon>
        <taxon>Glycomyces</taxon>
    </lineage>
</organism>
<gene>
    <name evidence="1" type="ORF">J2S69_000578</name>
</gene>
<protein>
    <submittedName>
        <fullName evidence="1">Transcriptional regulator with XRE-family HTH domain</fullName>
    </submittedName>
</protein>
<sequence>MTSAELRCLRESLGLSIAELAAVLGLDARAAAPGPDEPALAGSARKASPLDRKTINRWERDLQPISKANAEALNRLVVYTDRAVAAIVDEHEPGQPIITYADSVELHAAESGLWATLPAAWHRAVAWRAAQQIPGATISYSS</sequence>